<keyword evidence="2" id="KW-1185">Reference proteome</keyword>
<dbReference type="Proteomes" id="UP001159363">
    <property type="component" value="Chromosome 7"/>
</dbReference>
<protein>
    <submittedName>
        <fullName evidence="1">Uncharacterized protein</fullName>
    </submittedName>
</protein>
<gene>
    <name evidence="1" type="ORF">PR048_022481</name>
</gene>
<evidence type="ECO:0000313" key="2">
    <source>
        <dbReference type="Proteomes" id="UP001159363"/>
    </source>
</evidence>
<evidence type="ECO:0000313" key="1">
    <source>
        <dbReference type="EMBL" id="KAJ8878018.1"/>
    </source>
</evidence>
<reference evidence="1 2" key="1">
    <citation type="submission" date="2023-02" db="EMBL/GenBank/DDBJ databases">
        <title>LHISI_Scaffold_Assembly.</title>
        <authorList>
            <person name="Stuart O.P."/>
            <person name="Cleave R."/>
            <person name="Magrath M.J.L."/>
            <person name="Mikheyev A.S."/>
        </authorList>
    </citation>
    <scope>NUCLEOTIDE SEQUENCE [LARGE SCALE GENOMIC DNA]</scope>
    <source>
        <strain evidence="1">Daus_M_001</strain>
        <tissue evidence="1">Leg muscle</tissue>
    </source>
</reference>
<accession>A0ABQ9H1E8</accession>
<sequence length="106" mass="12050">MEFYITAIGATMRLVMARFVKPQILELVYNESGINLTNKENILLSKDMDMGYAVRDALRGTSDVKERDILDLKKLILKWSGVITFTIQQFRLTKGIYCLDPTVASS</sequence>
<proteinExistence type="predicted"/>
<name>A0ABQ9H1E8_9NEOP</name>
<dbReference type="EMBL" id="JARBHB010000008">
    <property type="protein sequence ID" value="KAJ8878018.1"/>
    <property type="molecule type" value="Genomic_DNA"/>
</dbReference>
<organism evidence="1 2">
    <name type="scientific">Dryococelus australis</name>
    <dbReference type="NCBI Taxonomy" id="614101"/>
    <lineage>
        <taxon>Eukaryota</taxon>
        <taxon>Metazoa</taxon>
        <taxon>Ecdysozoa</taxon>
        <taxon>Arthropoda</taxon>
        <taxon>Hexapoda</taxon>
        <taxon>Insecta</taxon>
        <taxon>Pterygota</taxon>
        <taxon>Neoptera</taxon>
        <taxon>Polyneoptera</taxon>
        <taxon>Phasmatodea</taxon>
        <taxon>Verophasmatodea</taxon>
        <taxon>Anareolatae</taxon>
        <taxon>Phasmatidae</taxon>
        <taxon>Eurycanthinae</taxon>
        <taxon>Dryococelus</taxon>
    </lineage>
</organism>
<comment type="caution">
    <text evidence="1">The sequence shown here is derived from an EMBL/GenBank/DDBJ whole genome shotgun (WGS) entry which is preliminary data.</text>
</comment>